<reference evidence="2" key="1">
    <citation type="submission" date="2022-07" db="EMBL/GenBank/DDBJ databases">
        <title>The genome of Lyophyllum shimeji provides insight into the initial evolution of ectomycorrhizal fungal genome.</title>
        <authorList>
            <person name="Kobayashi Y."/>
            <person name="Shibata T."/>
            <person name="Hirakawa H."/>
            <person name="Shigenobu S."/>
            <person name="Nishiyama T."/>
            <person name="Yamada A."/>
            <person name="Hasebe M."/>
            <person name="Kawaguchi M."/>
        </authorList>
    </citation>
    <scope>NUCLEOTIDE SEQUENCE</scope>
    <source>
        <strain evidence="2">AT787</strain>
    </source>
</reference>
<dbReference type="OrthoDB" id="61113at2759"/>
<dbReference type="InterPro" id="IPR016181">
    <property type="entry name" value="Acyl_CoA_acyltransferase"/>
</dbReference>
<sequence length="225" mass="24473">MEQNTNITIRRLTNPADPEVKQIVGLLIAAFGGEDGLHNFLVGGDTSLVPTKFEANVRATLAGGEVYVASLGTEANDIVGAITCHGPGQKPNSTDEARAANEVFLSKLPDAHREWWSEHLAPRVEQLANDSLGPGAKMAQYYVGLLGVRPEHHRKGIAKALMRVIEEKAKPHGLSVVLETSTDLDLLIYKRMGYEVKGQVTLECFLGQAPIYMLTKTPGSQLFTR</sequence>
<evidence type="ECO:0000259" key="1">
    <source>
        <dbReference type="PROSITE" id="PS51186"/>
    </source>
</evidence>
<evidence type="ECO:0000313" key="3">
    <source>
        <dbReference type="Proteomes" id="UP001063166"/>
    </source>
</evidence>
<comment type="caution">
    <text evidence="2">The sequence shown here is derived from an EMBL/GenBank/DDBJ whole genome shotgun (WGS) entry which is preliminary data.</text>
</comment>
<dbReference type="Proteomes" id="UP001063166">
    <property type="component" value="Unassembled WGS sequence"/>
</dbReference>
<name>A0A9P3PYE3_LYOSH</name>
<dbReference type="GO" id="GO:0016747">
    <property type="term" value="F:acyltransferase activity, transferring groups other than amino-acyl groups"/>
    <property type="evidence" value="ECO:0007669"/>
    <property type="project" value="InterPro"/>
</dbReference>
<dbReference type="Gene3D" id="3.40.630.30">
    <property type="match status" value="1"/>
</dbReference>
<dbReference type="InterPro" id="IPR000182">
    <property type="entry name" value="GNAT_dom"/>
</dbReference>
<dbReference type="AlphaFoldDB" id="A0A9P3PYE3"/>
<accession>A0A9P3PYE3</accession>
<evidence type="ECO:0000313" key="2">
    <source>
        <dbReference type="EMBL" id="GLB43426.1"/>
    </source>
</evidence>
<dbReference type="EMBL" id="BRPK01000013">
    <property type="protein sequence ID" value="GLB43426.1"/>
    <property type="molecule type" value="Genomic_DNA"/>
</dbReference>
<proteinExistence type="predicted"/>
<gene>
    <name evidence="2" type="ORF">LshimejAT787_1303270</name>
</gene>
<dbReference type="Pfam" id="PF13508">
    <property type="entry name" value="Acetyltransf_7"/>
    <property type="match status" value="1"/>
</dbReference>
<dbReference type="PANTHER" id="PTHR42791">
    <property type="entry name" value="GNAT FAMILY ACETYLTRANSFERASE"/>
    <property type="match status" value="1"/>
</dbReference>
<protein>
    <recommendedName>
        <fullName evidence="1">N-acetyltransferase domain-containing protein</fullName>
    </recommendedName>
</protein>
<organism evidence="2 3">
    <name type="scientific">Lyophyllum shimeji</name>
    <name type="common">Hon-shimeji</name>
    <name type="synonym">Tricholoma shimeji</name>
    <dbReference type="NCBI Taxonomy" id="47721"/>
    <lineage>
        <taxon>Eukaryota</taxon>
        <taxon>Fungi</taxon>
        <taxon>Dikarya</taxon>
        <taxon>Basidiomycota</taxon>
        <taxon>Agaricomycotina</taxon>
        <taxon>Agaricomycetes</taxon>
        <taxon>Agaricomycetidae</taxon>
        <taxon>Agaricales</taxon>
        <taxon>Tricholomatineae</taxon>
        <taxon>Lyophyllaceae</taxon>
        <taxon>Lyophyllum</taxon>
    </lineage>
</organism>
<feature type="domain" description="N-acetyltransferase" evidence="1">
    <location>
        <begin position="87"/>
        <end position="218"/>
    </location>
</feature>
<dbReference type="PANTHER" id="PTHR42791:SF1">
    <property type="entry name" value="N-ACETYLTRANSFERASE DOMAIN-CONTAINING PROTEIN"/>
    <property type="match status" value="1"/>
</dbReference>
<dbReference type="InterPro" id="IPR052523">
    <property type="entry name" value="Trichothecene_AcTrans"/>
</dbReference>
<dbReference type="SUPFAM" id="SSF55729">
    <property type="entry name" value="Acyl-CoA N-acyltransferases (Nat)"/>
    <property type="match status" value="1"/>
</dbReference>
<keyword evidence="3" id="KW-1185">Reference proteome</keyword>
<dbReference type="PROSITE" id="PS51186">
    <property type="entry name" value="GNAT"/>
    <property type="match status" value="1"/>
</dbReference>
<dbReference type="CDD" id="cd04301">
    <property type="entry name" value="NAT_SF"/>
    <property type="match status" value="1"/>
</dbReference>